<proteinExistence type="predicted"/>
<dbReference type="Proteomes" id="UP001642483">
    <property type="component" value="Unassembled WGS sequence"/>
</dbReference>
<feature type="transmembrane region" description="Helical" evidence="1">
    <location>
        <begin position="113"/>
        <end position="132"/>
    </location>
</feature>
<comment type="caution">
    <text evidence="2">The sequence shown here is derived from an EMBL/GenBank/DDBJ whole genome shotgun (WGS) entry which is preliminary data.</text>
</comment>
<sequence>MDATSKTKQSTDHWPNCQENLDIKYNCNNNKENDTKDSNLINLTVNKDAYMTAYKNLTNNHLGKTRYLLKPAAFILIGICFISAGVILTIFHFMEEIPSTSEKEQNSHVYFDYGPVFFASGLILFMIGIVWFSIKYQKWARGTAAPIATAAAAAAASLVTSATITLEKRKLSQGRLASSESQLK</sequence>
<accession>A0ABP0GDZ9</accession>
<evidence type="ECO:0000313" key="2">
    <source>
        <dbReference type="EMBL" id="CAK8690006.1"/>
    </source>
</evidence>
<dbReference type="EMBL" id="CAWYQH010000112">
    <property type="protein sequence ID" value="CAK8690006.1"/>
    <property type="molecule type" value="Genomic_DNA"/>
</dbReference>
<feature type="transmembrane region" description="Helical" evidence="1">
    <location>
        <begin position="144"/>
        <end position="166"/>
    </location>
</feature>
<feature type="transmembrane region" description="Helical" evidence="1">
    <location>
        <begin position="72"/>
        <end position="93"/>
    </location>
</feature>
<keyword evidence="1" id="KW-0812">Transmembrane</keyword>
<evidence type="ECO:0000256" key="1">
    <source>
        <dbReference type="SAM" id="Phobius"/>
    </source>
</evidence>
<protein>
    <submittedName>
        <fullName evidence="2">Uncharacterized protein</fullName>
    </submittedName>
</protein>
<gene>
    <name evidence="2" type="ORF">CVLEPA_LOCUS22657</name>
</gene>
<reference evidence="2 3" key="1">
    <citation type="submission" date="2024-02" db="EMBL/GenBank/DDBJ databases">
        <authorList>
            <person name="Daric V."/>
            <person name="Darras S."/>
        </authorList>
    </citation>
    <scope>NUCLEOTIDE SEQUENCE [LARGE SCALE GENOMIC DNA]</scope>
</reference>
<keyword evidence="1" id="KW-0472">Membrane</keyword>
<organism evidence="2 3">
    <name type="scientific">Clavelina lepadiformis</name>
    <name type="common">Light-bulb sea squirt</name>
    <name type="synonym">Ascidia lepadiformis</name>
    <dbReference type="NCBI Taxonomy" id="159417"/>
    <lineage>
        <taxon>Eukaryota</taxon>
        <taxon>Metazoa</taxon>
        <taxon>Chordata</taxon>
        <taxon>Tunicata</taxon>
        <taxon>Ascidiacea</taxon>
        <taxon>Aplousobranchia</taxon>
        <taxon>Clavelinidae</taxon>
        <taxon>Clavelina</taxon>
    </lineage>
</organism>
<evidence type="ECO:0000313" key="3">
    <source>
        <dbReference type="Proteomes" id="UP001642483"/>
    </source>
</evidence>
<keyword evidence="1" id="KW-1133">Transmembrane helix</keyword>
<name>A0ABP0GDZ9_CLALP</name>
<keyword evidence="3" id="KW-1185">Reference proteome</keyword>